<reference evidence="5" key="2">
    <citation type="submission" date="2020-09" db="EMBL/GenBank/DDBJ databases">
        <authorList>
            <person name="Sun Q."/>
            <person name="Zhou Y."/>
        </authorList>
    </citation>
    <scope>NUCLEOTIDE SEQUENCE</scope>
    <source>
        <strain evidence="5">CGMCC 1.15178</strain>
    </source>
</reference>
<dbReference type="InterPro" id="IPR037923">
    <property type="entry name" value="HTH-like"/>
</dbReference>
<dbReference type="InterPro" id="IPR003313">
    <property type="entry name" value="AraC-bd"/>
</dbReference>
<evidence type="ECO:0000256" key="3">
    <source>
        <dbReference type="ARBA" id="ARBA00023163"/>
    </source>
</evidence>
<dbReference type="Pfam" id="PF02311">
    <property type="entry name" value="AraC_binding"/>
    <property type="match status" value="1"/>
</dbReference>
<dbReference type="SUPFAM" id="SSF46689">
    <property type="entry name" value="Homeodomain-like"/>
    <property type="match status" value="1"/>
</dbReference>
<dbReference type="SUPFAM" id="SSF51215">
    <property type="entry name" value="Regulatory protein AraC"/>
    <property type="match status" value="1"/>
</dbReference>
<dbReference type="PROSITE" id="PS00041">
    <property type="entry name" value="HTH_ARAC_FAMILY_1"/>
    <property type="match status" value="1"/>
</dbReference>
<sequence>MKQIYRIDADRMISSSNHNVYINETLHPNRIMKEHDFVYIEEGYWEIYQNGECYKLYPNDIILLHAGEHHYGLTPCSPNTKTMYVHVNCDDHDHTGDGEESNRHVALDTVIHSQDSSKIKEIFQQIIYTQLSISTYKDVKLSTLFNLLLLELYEHPAFTKDKPNIAEQIVQFVQQNPHRFFKTKELSEEFYMNERTLMKQFKNQYGKSIYHYQLDMKMEAVRIFILNHPNVKLHEVALNFGFYDEFHLSKTFKKIFNISPNQYRLQVINNKK</sequence>
<dbReference type="GO" id="GO:0003700">
    <property type="term" value="F:DNA-binding transcription factor activity"/>
    <property type="evidence" value="ECO:0007669"/>
    <property type="project" value="InterPro"/>
</dbReference>
<dbReference type="PANTHER" id="PTHR43280:SF2">
    <property type="entry name" value="HTH-TYPE TRANSCRIPTIONAL REGULATOR EXSA"/>
    <property type="match status" value="1"/>
</dbReference>
<dbReference type="InterPro" id="IPR009057">
    <property type="entry name" value="Homeodomain-like_sf"/>
</dbReference>
<dbReference type="GO" id="GO:0043565">
    <property type="term" value="F:sequence-specific DNA binding"/>
    <property type="evidence" value="ECO:0007669"/>
    <property type="project" value="InterPro"/>
</dbReference>
<dbReference type="Gene3D" id="1.10.10.60">
    <property type="entry name" value="Homeodomain-like"/>
    <property type="match status" value="1"/>
</dbReference>
<dbReference type="PANTHER" id="PTHR43280">
    <property type="entry name" value="ARAC-FAMILY TRANSCRIPTIONAL REGULATOR"/>
    <property type="match status" value="1"/>
</dbReference>
<feature type="domain" description="HTH araC/xylS-type" evidence="4">
    <location>
        <begin position="167"/>
        <end position="266"/>
    </location>
</feature>
<evidence type="ECO:0000313" key="5">
    <source>
        <dbReference type="EMBL" id="GGD89946.1"/>
    </source>
</evidence>
<keyword evidence="3" id="KW-0804">Transcription</keyword>
<dbReference type="AlphaFoldDB" id="A0A916ZEJ6"/>
<protein>
    <recommendedName>
        <fullName evidence="4">HTH araC/xylS-type domain-containing protein</fullName>
    </recommendedName>
</protein>
<gene>
    <name evidence="5" type="ORF">GCM10010911_55760</name>
</gene>
<reference evidence="5" key="1">
    <citation type="journal article" date="2014" name="Int. J. Syst. Evol. Microbiol.">
        <title>Complete genome sequence of Corynebacterium casei LMG S-19264T (=DSM 44701T), isolated from a smear-ripened cheese.</title>
        <authorList>
            <consortium name="US DOE Joint Genome Institute (JGI-PGF)"/>
            <person name="Walter F."/>
            <person name="Albersmeier A."/>
            <person name="Kalinowski J."/>
            <person name="Ruckert C."/>
        </authorList>
    </citation>
    <scope>NUCLEOTIDE SEQUENCE</scope>
    <source>
        <strain evidence="5">CGMCC 1.15178</strain>
    </source>
</reference>
<proteinExistence type="predicted"/>
<evidence type="ECO:0000313" key="6">
    <source>
        <dbReference type="Proteomes" id="UP000612456"/>
    </source>
</evidence>
<organism evidence="5 6">
    <name type="scientific">Paenibacillus nasutitermitis</name>
    <dbReference type="NCBI Taxonomy" id="1652958"/>
    <lineage>
        <taxon>Bacteria</taxon>
        <taxon>Bacillati</taxon>
        <taxon>Bacillota</taxon>
        <taxon>Bacilli</taxon>
        <taxon>Bacillales</taxon>
        <taxon>Paenibacillaceae</taxon>
        <taxon>Paenibacillus</taxon>
    </lineage>
</organism>
<evidence type="ECO:0000259" key="4">
    <source>
        <dbReference type="PROSITE" id="PS01124"/>
    </source>
</evidence>
<comment type="caution">
    <text evidence="5">The sequence shown here is derived from an EMBL/GenBank/DDBJ whole genome shotgun (WGS) entry which is preliminary data.</text>
</comment>
<dbReference type="RefSeq" id="WP_188997176.1">
    <property type="nucleotide sequence ID" value="NZ_BMHP01000004.1"/>
</dbReference>
<name>A0A916ZEJ6_9BACL</name>
<dbReference type="Pfam" id="PF12833">
    <property type="entry name" value="HTH_18"/>
    <property type="match status" value="1"/>
</dbReference>
<evidence type="ECO:0000256" key="1">
    <source>
        <dbReference type="ARBA" id="ARBA00023015"/>
    </source>
</evidence>
<keyword evidence="1" id="KW-0805">Transcription regulation</keyword>
<keyword evidence="6" id="KW-1185">Reference proteome</keyword>
<dbReference type="PROSITE" id="PS01124">
    <property type="entry name" value="HTH_ARAC_FAMILY_2"/>
    <property type="match status" value="1"/>
</dbReference>
<dbReference type="SMART" id="SM00342">
    <property type="entry name" value="HTH_ARAC"/>
    <property type="match status" value="1"/>
</dbReference>
<accession>A0A916ZEJ6</accession>
<dbReference type="Proteomes" id="UP000612456">
    <property type="component" value="Unassembled WGS sequence"/>
</dbReference>
<keyword evidence="2" id="KW-0238">DNA-binding</keyword>
<dbReference type="InterPro" id="IPR018062">
    <property type="entry name" value="HTH_AraC-typ_CS"/>
</dbReference>
<dbReference type="EMBL" id="BMHP01000004">
    <property type="protein sequence ID" value="GGD89946.1"/>
    <property type="molecule type" value="Genomic_DNA"/>
</dbReference>
<dbReference type="InterPro" id="IPR018060">
    <property type="entry name" value="HTH_AraC"/>
</dbReference>
<evidence type="ECO:0000256" key="2">
    <source>
        <dbReference type="ARBA" id="ARBA00023125"/>
    </source>
</evidence>